<protein>
    <submittedName>
        <fullName evidence="1 2">Uncharacterized protein</fullName>
    </submittedName>
</protein>
<keyword evidence="3" id="KW-1185">Reference proteome</keyword>
<dbReference type="EMBL" id="AMQN01008101">
    <property type="status" value="NOT_ANNOTATED_CDS"/>
    <property type="molecule type" value="Genomic_DNA"/>
</dbReference>
<accession>R7UEL7</accession>
<reference evidence="1 3" key="2">
    <citation type="journal article" date="2013" name="Nature">
        <title>Insights into bilaterian evolution from three spiralian genomes.</title>
        <authorList>
            <person name="Simakov O."/>
            <person name="Marletaz F."/>
            <person name="Cho S.J."/>
            <person name="Edsinger-Gonzales E."/>
            <person name="Havlak P."/>
            <person name="Hellsten U."/>
            <person name="Kuo D.H."/>
            <person name="Larsson T."/>
            <person name="Lv J."/>
            <person name="Arendt D."/>
            <person name="Savage R."/>
            <person name="Osoegawa K."/>
            <person name="de Jong P."/>
            <person name="Grimwood J."/>
            <person name="Chapman J.A."/>
            <person name="Shapiro H."/>
            <person name="Aerts A."/>
            <person name="Otillar R.P."/>
            <person name="Terry A.Y."/>
            <person name="Boore J.L."/>
            <person name="Grigoriev I.V."/>
            <person name="Lindberg D.R."/>
            <person name="Seaver E.C."/>
            <person name="Weisblat D.A."/>
            <person name="Putnam N.H."/>
            <person name="Rokhsar D.S."/>
        </authorList>
    </citation>
    <scope>NUCLEOTIDE SEQUENCE</scope>
    <source>
        <strain evidence="1 3">I ESC-2004</strain>
    </source>
</reference>
<evidence type="ECO:0000313" key="2">
    <source>
        <dbReference type="EnsemblMetazoa" id="CapteP220282"/>
    </source>
</evidence>
<sequence length="110" mass="11933">MAIIDKPRPSSNSMLAQSDSVALRCVVREGIMSHIRVTGGPSPQSQNLGSGLIRQVLLTQQYLSMVHAPENKVTIIKGTGLQAYTMNNTSIDEFTTTDDKQSIPTLEKSS</sequence>
<dbReference type="AlphaFoldDB" id="R7UEL7"/>
<dbReference type="EMBL" id="KB302198">
    <property type="protein sequence ID" value="ELU04526.1"/>
    <property type="molecule type" value="Genomic_DNA"/>
</dbReference>
<dbReference type="Proteomes" id="UP000014760">
    <property type="component" value="Unassembled WGS sequence"/>
</dbReference>
<gene>
    <name evidence="1" type="ORF">CAPTEDRAFT_220282</name>
</gene>
<dbReference type="EnsemblMetazoa" id="CapteT220282">
    <property type="protein sequence ID" value="CapteP220282"/>
    <property type="gene ID" value="CapteG220282"/>
</dbReference>
<dbReference type="HOGENOM" id="CLU_2173379_0_0_1"/>
<evidence type="ECO:0000313" key="3">
    <source>
        <dbReference type="Proteomes" id="UP000014760"/>
    </source>
</evidence>
<proteinExistence type="predicted"/>
<reference evidence="2" key="3">
    <citation type="submission" date="2015-06" db="UniProtKB">
        <authorList>
            <consortium name="EnsemblMetazoa"/>
        </authorList>
    </citation>
    <scope>IDENTIFICATION</scope>
</reference>
<evidence type="ECO:0000313" key="1">
    <source>
        <dbReference type="EMBL" id="ELU04526.1"/>
    </source>
</evidence>
<name>R7UEL7_CAPTE</name>
<organism evidence="1">
    <name type="scientific">Capitella teleta</name>
    <name type="common">Polychaete worm</name>
    <dbReference type="NCBI Taxonomy" id="283909"/>
    <lineage>
        <taxon>Eukaryota</taxon>
        <taxon>Metazoa</taxon>
        <taxon>Spiralia</taxon>
        <taxon>Lophotrochozoa</taxon>
        <taxon>Annelida</taxon>
        <taxon>Polychaeta</taxon>
        <taxon>Sedentaria</taxon>
        <taxon>Scolecida</taxon>
        <taxon>Capitellidae</taxon>
        <taxon>Capitella</taxon>
    </lineage>
</organism>
<reference evidence="3" key="1">
    <citation type="submission" date="2012-12" db="EMBL/GenBank/DDBJ databases">
        <authorList>
            <person name="Hellsten U."/>
            <person name="Grimwood J."/>
            <person name="Chapman J.A."/>
            <person name="Shapiro H."/>
            <person name="Aerts A."/>
            <person name="Otillar R.P."/>
            <person name="Terry A.Y."/>
            <person name="Boore J.L."/>
            <person name="Simakov O."/>
            <person name="Marletaz F."/>
            <person name="Cho S.-J."/>
            <person name="Edsinger-Gonzales E."/>
            <person name="Havlak P."/>
            <person name="Kuo D.-H."/>
            <person name="Larsson T."/>
            <person name="Lv J."/>
            <person name="Arendt D."/>
            <person name="Savage R."/>
            <person name="Osoegawa K."/>
            <person name="de Jong P."/>
            <person name="Lindberg D.R."/>
            <person name="Seaver E.C."/>
            <person name="Weisblat D.A."/>
            <person name="Putnam N.H."/>
            <person name="Grigoriev I.V."/>
            <person name="Rokhsar D.S."/>
        </authorList>
    </citation>
    <scope>NUCLEOTIDE SEQUENCE</scope>
    <source>
        <strain evidence="3">I ESC-2004</strain>
    </source>
</reference>